<protein>
    <submittedName>
        <fullName evidence="2">Uncharacterized protein</fullName>
    </submittedName>
</protein>
<keyword evidence="1" id="KW-0812">Transmembrane</keyword>
<evidence type="ECO:0000313" key="2">
    <source>
        <dbReference type="EMBL" id="CAE8641669.1"/>
    </source>
</evidence>
<sequence>MEQTTVVCCRSLCFACCFHLVYIFVVIPIVLLVVFILFTVGWLNPEVPYDEKADIYSFGVPALDLRCWSCQTNKQANKRTHNKHQTTTTPTTFILLACPP</sequence>
<feature type="transmembrane region" description="Helical" evidence="1">
    <location>
        <begin position="12"/>
        <end position="38"/>
    </location>
</feature>
<keyword evidence="1" id="KW-1133">Transmembrane helix</keyword>
<dbReference type="EMBL" id="CAJNNW010001880">
    <property type="protein sequence ID" value="CAE8641669.1"/>
    <property type="molecule type" value="Genomic_DNA"/>
</dbReference>
<evidence type="ECO:0000313" key="3">
    <source>
        <dbReference type="Proteomes" id="UP000626109"/>
    </source>
</evidence>
<proteinExistence type="predicted"/>
<accession>A0A813HW00</accession>
<comment type="caution">
    <text evidence="2">The sequence shown here is derived from an EMBL/GenBank/DDBJ whole genome shotgun (WGS) entry which is preliminary data.</text>
</comment>
<dbReference type="AlphaFoldDB" id="A0A813HW00"/>
<name>A0A813HW00_POLGL</name>
<evidence type="ECO:0000256" key="1">
    <source>
        <dbReference type="SAM" id="Phobius"/>
    </source>
</evidence>
<gene>
    <name evidence="2" type="ORF">PGLA2088_LOCUS2341</name>
</gene>
<organism evidence="2 3">
    <name type="scientific">Polarella glacialis</name>
    <name type="common">Dinoflagellate</name>
    <dbReference type="NCBI Taxonomy" id="89957"/>
    <lineage>
        <taxon>Eukaryota</taxon>
        <taxon>Sar</taxon>
        <taxon>Alveolata</taxon>
        <taxon>Dinophyceae</taxon>
        <taxon>Suessiales</taxon>
        <taxon>Suessiaceae</taxon>
        <taxon>Polarella</taxon>
    </lineage>
</organism>
<dbReference type="InterPro" id="IPR011009">
    <property type="entry name" value="Kinase-like_dom_sf"/>
</dbReference>
<dbReference type="SUPFAM" id="SSF56112">
    <property type="entry name" value="Protein kinase-like (PK-like)"/>
    <property type="match status" value="1"/>
</dbReference>
<keyword evidence="1" id="KW-0472">Membrane</keyword>
<dbReference type="Proteomes" id="UP000626109">
    <property type="component" value="Unassembled WGS sequence"/>
</dbReference>
<reference evidence="2" key="1">
    <citation type="submission" date="2021-02" db="EMBL/GenBank/DDBJ databases">
        <authorList>
            <person name="Dougan E. K."/>
            <person name="Rhodes N."/>
            <person name="Thang M."/>
            <person name="Chan C."/>
        </authorList>
    </citation>
    <scope>NUCLEOTIDE SEQUENCE</scope>
</reference>